<dbReference type="RefSeq" id="WP_187760063.1">
    <property type="nucleotide sequence ID" value="NZ_CP061038.1"/>
</dbReference>
<dbReference type="GO" id="GO:0051536">
    <property type="term" value="F:iron-sulfur cluster binding"/>
    <property type="evidence" value="ECO:0007669"/>
    <property type="project" value="UniProtKB-KW"/>
</dbReference>
<evidence type="ECO:0000256" key="5">
    <source>
        <dbReference type="ARBA" id="ARBA00023014"/>
    </source>
</evidence>
<dbReference type="EMBL" id="CP061038">
    <property type="protein sequence ID" value="QNQ07716.1"/>
    <property type="molecule type" value="Genomic_DNA"/>
</dbReference>
<organism evidence="7 8">
    <name type="scientific">Sphingomonas alpina</name>
    <dbReference type="NCBI Taxonomy" id="653931"/>
    <lineage>
        <taxon>Bacteria</taxon>
        <taxon>Pseudomonadati</taxon>
        <taxon>Pseudomonadota</taxon>
        <taxon>Alphaproteobacteria</taxon>
        <taxon>Sphingomonadales</taxon>
        <taxon>Sphingomonadaceae</taxon>
        <taxon>Sphingomonas</taxon>
    </lineage>
</organism>
<name>A0A7H0LDG3_9SPHN</name>
<evidence type="ECO:0000313" key="8">
    <source>
        <dbReference type="Proteomes" id="UP000516148"/>
    </source>
</evidence>
<dbReference type="CDD" id="cd01335">
    <property type="entry name" value="Radical_SAM"/>
    <property type="match status" value="1"/>
</dbReference>
<dbReference type="SFLD" id="SFLDS00029">
    <property type="entry name" value="Radical_SAM"/>
    <property type="match status" value="1"/>
</dbReference>
<evidence type="ECO:0000256" key="2">
    <source>
        <dbReference type="ARBA" id="ARBA00022691"/>
    </source>
</evidence>
<keyword evidence="8" id="KW-1185">Reference proteome</keyword>
<dbReference type="CDD" id="cd21109">
    <property type="entry name" value="SPASM"/>
    <property type="match status" value="1"/>
</dbReference>
<dbReference type="InterPro" id="IPR058240">
    <property type="entry name" value="rSAM_sf"/>
</dbReference>
<evidence type="ECO:0000256" key="3">
    <source>
        <dbReference type="ARBA" id="ARBA00022723"/>
    </source>
</evidence>
<dbReference type="KEGG" id="spap:H3Z74_12905"/>
<keyword evidence="4" id="KW-0408">Iron</keyword>
<dbReference type="AlphaFoldDB" id="A0A7H0LDG3"/>
<dbReference type="GO" id="GO:0003824">
    <property type="term" value="F:catalytic activity"/>
    <property type="evidence" value="ECO:0007669"/>
    <property type="project" value="InterPro"/>
</dbReference>
<sequence>MTIESIARSLARSVPVSAPALKAGYRASERMLSTMAGTWPSLIKARTEKITIAITAHCNLRCKGCKYGRDFMPGAQLPLETVRGLLEDAAAAKVPAVRLYGGEPLLHPNVVEMVQIANDLDVGCYMTTNALILDKKIAALHAAGLRKVTIGYYGQEGAFDDYVQRPGRFERLVESLTNTRAMFGPEELDIQFNFLLSRRSATIEAVDEMVAFADRFQGNVHIDVVHYSLPYFDEGEDRELQFRPEDKPAVDAVIDHLLRLKMARPKLLTESATAIAAFADWALKQEGMRIPCDARKLLWVGADGSVMLCYVTFPLGNLHEKRLSEILYKEPHHEAARDAFQLNCPNCHCEAASRVEKHAPSFRKYSKEAAERLMAR</sequence>
<dbReference type="Gene3D" id="3.20.20.70">
    <property type="entry name" value="Aldolase class I"/>
    <property type="match status" value="1"/>
</dbReference>
<accession>A0A7H0LDG3</accession>
<dbReference type="InterPro" id="IPR013785">
    <property type="entry name" value="Aldolase_TIM"/>
</dbReference>
<evidence type="ECO:0000259" key="6">
    <source>
        <dbReference type="PROSITE" id="PS51918"/>
    </source>
</evidence>
<dbReference type="PANTHER" id="PTHR11228">
    <property type="entry name" value="RADICAL SAM DOMAIN PROTEIN"/>
    <property type="match status" value="1"/>
</dbReference>
<dbReference type="SUPFAM" id="SSF102114">
    <property type="entry name" value="Radical SAM enzymes"/>
    <property type="match status" value="1"/>
</dbReference>
<dbReference type="Pfam" id="PF04055">
    <property type="entry name" value="Radical_SAM"/>
    <property type="match status" value="1"/>
</dbReference>
<proteinExistence type="predicted"/>
<evidence type="ECO:0000256" key="4">
    <source>
        <dbReference type="ARBA" id="ARBA00023004"/>
    </source>
</evidence>
<dbReference type="InterPro" id="IPR050377">
    <property type="entry name" value="Radical_SAM_PqqE_MftC-like"/>
</dbReference>
<feature type="domain" description="Radical SAM core" evidence="6">
    <location>
        <begin position="42"/>
        <end position="266"/>
    </location>
</feature>
<dbReference type="PROSITE" id="PS51918">
    <property type="entry name" value="RADICAL_SAM"/>
    <property type="match status" value="1"/>
</dbReference>
<evidence type="ECO:0000256" key="1">
    <source>
        <dbReference type="ARBA" id="ARBA00001966"/>
    </source>
</evidence>
<dbReference type="Proteomes" id="UP000516148">
    <property type="component" value="Chromosome"/>
</dbReference>
<comment type="cofactor">
    <cofactor evidence="1">
        <name>[4Fe-4S] cluster</name>
        <dbReference type="ChEBI" id="CHEBI:49883"/>
    </cofactor>
</comment>
<dbReference type="InterPro" id="IPR023885">
    <property type="entry name" value="4Fe4S-binding_SPASM_dom"/>
</dbReference>
<reference evidence="7 8" key="1">
    <citation type="submission" date="2020-09" db="EMBL/GenBank/DDBJ databases">
        <title>Sphingomonas sp., a new species isolated from pork steak.</title>
        <authorList>
            <person name="Heidler von Heilborn D."/>
        </authorList>
    </citation>
    <scope>NUCLEOTIDE SEQUENCE [LARGE SCALE GENOMIC DNA]</scope>
    <source>
        <strain evidence="8">S8-3T</strain>
    </source>
</reference>
<evidence type="ECO:0000313" key="7">
    <source>
        <dbReference type="EMBL" id="QNQ07716.1"/>
    </source>
</evidence>
<dbReference type="InterPro" id="IPR007197">
    <property type="entry name" value="rSAM"/>
</dbReference>
<dbReference type="Pfam" id="PF13186">
    <property type="entry name" value="SPASM"/>
    <property type="match status" value="1"/>
</dbReference>
<keyword evidence="5" id="KW-0411">Iron-sulfur</keyword>
<keyword evidence="2" id="KW-0949">S-adenosyl-L-methionine</keyword>
<dbReference type="PANTHER" id="PTHR11228:SF7">
    <property type="entry name" value="PQQA PEPTIDE CYCLASE"/>
    <property type="match status" value="1"/>
</dbReference>
<dbReference type="SFLD" id="SFLDG01067">
    <property type="entry name" value="SPASM/twitch_domain_containing"/>
    <property type="match status" value="1"/>
</dbReference>
<keyword evidence="3" id="KW-0479">Metal-binding</keyword>
<dbReference type="GO" id="GO:0046872">
    <property type="term" value="F:metal ion binding"/>
    <property type="evidence" value="ECO:0007669"/>
    <property type="project" value="UniProtKB-KW"/>
</dbReference>
<protein>
    <submittedName>
        <fullName evidence="7">Radical SAM protein</fullName>
    </submittedName>
</protein>
<gene>
    <name evidence="7" type="ORF">H3Z74_12905</name>
</gene>